<keyword evidence="1" id="KW-0472">Membrane</keyword>
<name>A0A3S5CMY5_9PLAT</name>
<keyword evidence="1" id="KW-1133">Transmembrane helix</keyword>
<evidence type="ECO:0000256" key="1">
    <source>
        <dbReference type="SAM" id="Phobius"/>
    </source>
</evidence>
<keyword evidence="1" id="KW-0812">Transmembrane</keyword>
<organism evidence="2 3">
    <name type="scientific">Protopolystoma xenopodis</name>
    <dbReference type="NCBI Taxonomy" id="117903"/>
    <lineage>
        <taxon>Eukaryota</taxon>
        <taxon>Metazoa</taxon>
        <taxon>Spiralia</taxon>
        <taxon>Lophotrochozoa</taxon>
        <taxon>Platyhelminthes</taxon>
        <taxon>Monogenea</taxon>
        <taxon>Polyopisthocotylea</taxon>
        <taxon>Polystomatidea</taxon>
        <taxon>Polystomatidae</taxon>
        <taxon>Protopolystoma</taxon>
    </lineage>
</organism>
<dbReference type="AlphaFoldDB" id="A0A3S5CMY5"/>
<dbReference type="EMBL" id="CAAALY010246912">
    <property type="protein sequence ID" value="VEL34060.1"/>
    <property type="molecule type" value="Genomic_DNA"/>
</dbReference>
<evidence type="ECO:0000313" key="3">
    <source>
        <dbReference type="Proteomes" id="UP000784294"/>
    </source>
</evidence>
<evidence type="ECO:0000313" key="2">
    <source>
        <dbReference type="EMBL" id="VEL34060.1"/>
    </source>
</evidence>
<proteinExistence type="predicted"/>
<protein>
    <submittedName>
        <fullName evidence="2">Uncharacterized protein</fullName>
    </submittedName>
</protein>
<keyword evidence="3" id="KW-1185">Reference proteome</keyword>
<dbReference type="Proteomes" id="UP000784294">
    <property type="component" value="Unassembled WGS sequence"/>
</dbReference>
<gene>
    <name evidence="2" type="ORF">PXEA_LOCUS27500</name>
</gene>
<dbReference type="OrthoDB" id="10066656at2759"/>
<accession>A0A3S5CMY5</accession>
<feature type="transmembrane region" description="Helical" evidence="1">
    <location>
        <begin position="46"/>
        <end position="64"/>
    </location>
</feature>
<sequence length="264" mass="28346">MGSHCTETVNCYIWEGDSVKKINLALLDIGWTIIQAVERQGFSLEYALLGSIFVPLLSLIPLIFHSCLADASWTTKFALIPVEPKLSVLASTTVTNIAANATLSNSSRLITMASSVGASHSKAEATIGSSLQSLEQPSGELPRAPLLQLAYWLAVVAAQLKRTWLGDDLLHSFIMWLEVSNGDTITDLSEGKKKEASGTLTAIIRSSTGSSEADESQLPSYPGLSQAIWLLPQLGLLVIRASVLSLSRLPIRFANAWILAPDLG</sequence>
<comment type="caution">
    <text evidence="2">The sequence shown here is derived from an EMBL/GenBank/DDBJ whole genome shotgun (WGS) entry which is preliminary data.</text>
</comment>
<reference evidence="2" key="1">
    <citation type="submission" date="2018-11" db="EMBL/GenBank/DDBJ databases">
        <authorList>
            <consortium name="Pathogen Informatics"/>
        </authorList>
    </citation>
    <scope>NUCLEOTIDE SEQUENCE</scope>
</reference>